<dbReference type="PANTHER" id="PTHR46214">
    <property type="entry name" value="ZINC FINGER, RING-CH-TYPE"/>
    <property type="match status" value="1"/>
</dbReference>
<gene>
    <name evidence="6" type="ORF">CR513_09057</name>
</gene>
<dbReference type="InterPro" id="IPR011016">
    <property type="entry name" value="Znf_RING-CH"/>
</dbReference>
<dbReference type="Pfam" id="PF12906">
    <property type="entry name" value="RINGv"/>
    <property type="match status" value="1"/>
</dbReference>
<keyword evidence="3" id="KW-0862">Zinc</keyword>
<dbReference type="EMBL" id="QJKJ01001591">
    <property type="protein sequence ID" value="RDY06889.1"/>
    <property type="molecule type" value="Genomic_DNA"/>
</dbReference>
<evidence type="ECO:0000256" key="2">
    <source>
        <dbReference type="ARBA" id="ARBA00022771"/>
    </source>
</evidence>
<dbReference type="Proteomes" id="UP000257109">
    <property type="component" value="Unassembled WGS sequence"/>
</dbReference>
<dbReference type="GO" id="GO:0008270">
    <property type="term" value="F:zinc ion binding"/>
    <property type="evidence" value="ECO:0007669"/>
    <property type="project" value="UniProtKB-KW"/>
</dbReference>
<dbReference type="SUPFAM" id="SSF57850">
    <property type="entry name" value="RING/U-box"/>
    <property type="match status" value="1"/>
</dbReference>
<dbReference type="InterPro" id="IPR013083">
    <property type="entry name" value="Znf_RING/FYVE/PHD"/>
</dbReference>
<feature type="transmembrane region" description="Helical" evidence="4">
    <location>
        <begin position="120"/>
        <end position="138"/>
    </location>
</feature>
<dbReference type="AlphaFoldDB" id="A0A371HVT0"/>
<reference evidence="6" key="1">
    <citation type="submission" date="2018-05" db="EMBL/GenBank/DDBJ databases">
        <title>Draft genome of Mucuna pruriens seed.</title>
        <authorList>
            <person name="Nnadi N.E."/>
            <person name="Vos R."/>
            <person name="Hasami M.H."/>
            <person name="Devisetty U.K."/>
            <person name="Aguiy J.C."/>
        </authorList>
    </citation>
    <scope>NUCLEOTIDE SEQUENCE [LARGE SCALE GENOMIC DNA]</scope>
    <source>
        <strain evidence="6">JCA_2017</strain>
    </source>
</reference>
<keyword evidence="4" id="KW-0472">Membrane</keyword>
<dbReference type="PANTHER" id="PTHR46214:SF30">
    <property type="entry name" value="OS01G0850200 PROTEIN"/>
    <property type="match status" value="1"/>
</dbReference>
<sequence length="144" mass="16106">MSHVVACPPQSSECCIHVNKDVDETYCRICHLTMDTPFHLGCSCKNDLAVSHKHCADLWFKIKGNKICEICGSIARNVADVVEVEMNSHRNEANNDASMVAPSGPAPPEEAPHLWQGNRFLNLLLAFMAFAFVISWFFHFNMPS</sequence>
<keyword evidence="7" id="KW-1185">Reference proteome</keyword>
<feature type="domain" description="RING-CH-type" evidence="5">
    <location>
        <begin position="19"/>
        <end position="78"/>
    </location>
</feature>
<name>A0A371HVT0_MUCPR</name>
<keyword evidence="2" id="KW-0863">Zinc-finger</keyword>
<evidence type="ECO:0000256" key="3">
    <source>
        <dbReference type="ARBA" id="ARBA00022833"/>
    </source>
</evidence>
<keyword evidence="4" id="KW-1133">Transmembrane helix</keyword>
<dbReference type="OrthoDB" id="1912066at2759"/>
<evidence type="ECO:0000259" key="5">
    <source>
        <dbReference type="PROSITE" id="PS51292"/>
    </source>
</evidence>
<protein>
    <recommendedName>
        <fullName evidence="5">RING-CH-type domain-containing protein</fullName>
    </recommendedName>
</protein>
<keyword evidence="4" id="KW-0812">Transmembrane</keyword>
<dbReference type="Gene3D" id="3.30.40.10">
    <property type="entry name" value="Zinc/RING finger domain, C3HC4 (zinc finger)"/>
    <property type="match status" value="1"/>
</dbReference>
<evidence type="ECO:0000313" key="6">
    <source>
        <dbReference type="EMBL" id="RDY06889.1"/>
    </source>
</evidence>
<accession>A0A371HVT0</accession>
<evidence type="ECO:0000256" key="1">
    <source>
        <dbReference type="ARBA" id="ARBA00022723"/>
    </source>
</evidence>
<evidence type="ECO:0000313" key="7">
    <source>
        <dbReference type="Proteomes" id="UP000257109"/>
    </source>
</evidence>
<proteinExistence type="predicted"/>
<evidence type="ECO:0000256" key="4">
    <source>
        <dbReference type="SAM" id="Phobius"/>
    </source>
</evidence>
<dbReference type="PROSITE" id="PS51292">
    <property type="entry name" value="ZF_RING_CH"/>
    <property type="match status" value="1"/>
</dbReference>
<comment type="caution">
    <text evidence="6">The sequence shown here is derived from an EMBL/GenBank/DDBJ whole genome shotgun (WGS) entry which is preliminary data.</text>
</comment>
<dbReference type="SMART" id="SM00744">
    <property type="entry name" value="RINGv"/>
    <property type="match status" value="1"/>
</dbReference>
<feature type="non-terminal residue" evidence="6">
    <location>
        <position position="1"/>
    </location>
</feature>
<keyword evidence="1" id="KW-0479">Metal-binding</keyword>
<organism evidence="6 7">
    <name type="scientific">Mucuna pruriens</name>
    <name type="common">Velvet bean</name>
    <name type="synonym">Dolichos pruriens</name>
    <dbReference type="NCBI Taxonomy" id="157652"/>
    <lineage>
        <taxon>Eukaryota</taxon>
        <taxon>Viridiplantae</taxon>
        <taxon>Streptophyta</taxon>
        <taxon>Embryophyta</taxon>
        <taxon>Tracheophyta</taxon>
        <taxon>Spermatophyta</taxon>
        <taxon>Magnoliopsida</taxon>
        <taxon>eudicotyledons</taxon>
        <taxon>Gunneridae</taxon>
        <taxon>Pentapetalae</taxon>
        <taxon>rosids</taxon>
        <taxon>fabids</taxon>
        <taxon>Fabales</taxon>
        <taxon>Fabaceae</taxon>
        <taxon>Papilionoideae</taxon>
        <taxon>50 kb inversion clade</taxon>
        <taxon>NPAAA clade</taxon>
        <taxon>indigoferoid/millettioid clade</taxon>
        <taxon>Phaseoleae</taxon>
        <taxon>Mucuna</taxon>
    </lineage>
</organism>